<organism evidence="1 2">
    <name type="scientific">Tritrichomonas musculus</name>
    <dbReference type="NCBI Taxonomy" id="1915356"/>
    <lineage>
        <taxon>Eukaryota</taxon>
        <taxon>Metamonada</taxon>
        <taxon>Parabasalia</taxon>
        <taxon>Tritrichomonadida</taxon>
        <taxon>Tritrichomonadidae</taxon>
        <taxon>Tritrichomonas</taxon>
    </lineage>
</organism>
<reference evidence="1 2" key="1">
    <citation type="submission" date="2024-04" db="EMBL/GenBank/DDBJ databases">
        <title>Tritrichomonas musculus Genome.</title>
        <authorList>
            <person name="Alves-Ferreira E."/>
            <person name="Grigg M."/>
            <person name="Lorenzi H."/>
            <person name="Galac M."/>
        </authorList>
    </citation>
    <scope>NUCLEOTIDE SEQUENCE [LARGE SCALE GENOMIC DNA]</scope>
    <source>
        <strain evidence="1 2">EAF2021</strain>
    </source>
</reference>
<sequence length="142" mass="16151">MNKYRQSNTTIVGASGQMYAEGAKHDRNINYTHYGIFANDNTYAVTFNPRYNRPPTKIIEQKPIKQPPSNQYITKPLHEPPTSITEAKFYLNNATADKPPLLPPYLNRPEDLGIIQGLANEKNKGNIEYGPAHKNIITYNIY</sequence>
<evidence type="ECO:0000313" key="1">
    <source>
        <dbReference type="EMBL" id="KAK8836401.1"/>
    </source>
</evidence>
<dbReference type="EMBL" id="JAPFFF010000066">
    <property type="protein sequence ID" value="KAK8836401.1"/>
    <property type="molecule type" value="Genomic_DNA"/>
</dbReference>
<comment type="caution">
    <text evidence="1">The sequence shown here is derived from an EMBL/GenBank/DDBJ whole genome shotgun (WGS) entry which is preliminary data.</text>
</comment>
<keyword evidence="2" id="KW-1185">Reference proteome</keyword>
<gene>
    <name evidence="1" type="ORF">M9Y10_039744</name>
</gene>
<protein>
    <submittedName>
        <fullName evidence="1">Uncharacterized protein</fullName>
    </submittedName>
</protein>
<accession>A0ABR2GRV8</accession>
<evidence type="ECO:0000313" key="2">
    <source>
        <dbReference type="Proteomes" id="UP001470230"/>
    </source>
</evidence>
<proteinExistence type="predicted"/>
<name>A0ABR2GRV8_9EUKA</name>
<dbReference type="Proteomes" id="UP001470230">
    <property type="component" value="Unassembled WGS sequence"/>
</dbReference>